<evidence type="ECO:0000313" key="2">
    <source>
        <dbReference type="Proteomes" id="UP001320706"/>
    </source>
</evidence>
<proteinExistence type="predicted"/>
<accession>A0ACC3S607</accession>
<protein>
    <submittedName>
        <fullName evidence="1">Uncharacterized protein</fullName>
    </submittedName>
</protein>
<reference evidence="1" key="1">
    <citation type="submission" date="2024-02" db="EMBL/GenBank/DDBJ databases">
        <title>Metagenome Assembled Genome of Zalaria obscura JY119.</title>
        <authorList>
            <person name="Vighnesh L."/>
            <person name="Jagadeeshwari U."/>
            <person name="Venkata Ramana C."/>
            <person name="Sasikala C."/>
        </authorList>
    </citation>
    <scope>NUCLEOTIDE SEQUENCE</scope>
    <source>
        <strain evidence="1">JY119</strain>
    </source>
</reference>
<dbReference type="Proteomes" id="UP001320706">
    <property type="component" value="Unassembled WGS sequence"/>
</dbReference>
<name>A0ACC3S607_9PEZI</name>
<comment type="caution">
    <text evidence="1">The sequence shown here is derived from an EMBL/GenBank/DDBJ whole genome shotgun (WGS) entry which is preliminary data.</text>
</comment>
<sequence length="247" mass="28001">MLRAVSKHSNTEYHSGRLLVGYTESSEHGKRENKLTASFLRLYQGRYTSVWWRSEVQSYEFRVLKVASFDHECSFEDIKHHESSYLESDSALRSSGFDLPATTYYARTLLSLSSTSGVYLRPACRFNIRSHILTTWLGLYTSLRTTRLVTCGDFLLTSLKLDDKQPPTIAAKPYLTRIAIIGSSSDYSQSLNPSSSRCTCEVSEKSLVMSIRGERLRPSPGRSLCARLKTDMYIDGQIFVIQSSFLV</sequence>
<evidence type="ECO:0000313" key="1">
    <source>
        <dbReference type="EMBL" id="KAK8198495.1"/>
    </source>
</evidence>
<organism evidence="1 2">
    <name type="scientific">Zalaria obscura</name>
    <dbReference type="NCBI Taxonomy" id="2024903"/>
    <lineage>
        <taxon>Eukaryota</taxon>
        <taxon>Fungi</taxon>
        <taxon>Dikarya</taxon>
        <taxon>Ascomycota</taxon>
        <taxon>Pezizomycotina</taxon>
        <taxon>Dothideomycetes</taxon>
        <taxon>Dothideomycetidae</taxon>
        <taxon>Dothideales</taxon>
        <taxon>Zalariaceae</taxon>
        <taxon>Zalaria</taxon>
    </lineage>
</organism>
<dbReference type="EMBL" id="JAMKPW020000040">
    <property type="protein sequence ID" value="KAK8198495.1"/>
    <property type="molecule type" value="Genomic_DNA"/>
</dbReference>
<gene>
    <name evidence="1" type="ORF">M8818_006362</name>
</gene>
<keyword evidence="2" id="KW-1185">Reference proteome</keyword>